<proteinExistence type="predicted"/>
<keyword evidence="2" id="KW-1185">Reference proteome</keyword>
<accession>A0A9X1ILI0</accession>
<reference evidence="1" key="1">
    <citation type="submission" date="2021-10" db="EMBL/GenBank/DDBJ databases">
        <title>Roseicella aerolatum sp. nov., isolated from aerosols of e-waste dismantling site.</title>
        <authorList>
            <person name="Qin T."/>
        </authorList>
    </citation>
    <scope>NUCLEOTIDE SEQUENCE</scope>
    <source>
        <strain evidence="1">GB24</strain>
    </source>
</reference>
<dbReference type="AlphaFoldDB" id="A0A9X1ILI0"/>
<comment type="caution">
    <text evidence="1">The sequence shown here is derived from an EMBL/GenBank/DDBJ whole genome shotgun (WGS) entry which is preliminary data.</text>
</comment>
<dbReference type="InterPro" id="IPR011989">
    <property type="entry name" value="ARM-like"/>
</dbReference>
<dbReference type="Proteomes" id="UP001139311">
    <property type="component" value="Unassembled WGS sequence"/>
</dbReference>
<sequence length="177" mass="19077">MGYAAPVQRLLSIGEARSYNPSEWPDYCARFGLQHEHISDLIRMACDAGLNQADSGSNEVWAPMHAWRALGQLRAEEAVLPLLALLRAAEDDEAAAEELPAVFGMIGRAAISPLAAFLADRSNPEPVVSTALSGIKEIAARHPECRAECIGILVRMLEPRAETDPTNAGFAVCVDCH</sequence>
<dbReference type="Gene3D" id="1.25.10.10">
    <property type="entry name" value="Leucine-rich Repeat Variant"/>
    <property type="match status" value="1"/>
</dbReference>
<evidence type="ECO:0008006" key="3">
    <source>
        <dbReference type="Google" id="ProtNLM"/>
    </source>
</evidence>
<organism evidence="1 2">
    <name type="scientific">Roseicella aerolata</name>
    <dbReference type="NCBI Taxonomy" id="2883479"/>
    <lineage>
        <taxon>Bacteria</taxon>
        <taxon>Pseudomonadati</taxon>
        <taxon>Pseudomonadota</taxon>
        <taxon>Alphaproteobacteria</taxon>
        <taxon>Acetobacterales</taxon>
        <taxon>Roseomonadaceae</taxon>
        <taxon>Roseicella</taxon>
    </lineage>
</organism>
<gene>
    <name evidence="1" type="ORF">LHA35_26755</name>
</gene>
<name>A0A9X1ILI0_9PROT</name>
<dbReference type="RefSeq" id="WP_226614142.1">
    <property type="nucleotide sequence ID" value="NZ_JAJAQI010000081.1"/>
</dbReference>
<dbReference type="EMBL" id="JAJAQI010000081">
    <property type="protein sequence ID" value="MCB4825320.1"/>
    <property type="molecule type" value="Genomic_DNA"/>
</dbReference>
<evidence type="ECO:0000313" key="1">
    <source>
        <dbReference type="EMBL" id="MCB4825320.1"/>
    </source>
</evidence>
<protein>
    <recommendedName>
        <fullName evidence="3">HEAT repeat domain-containing protein</fullName>
    </recommendedName>
</protein>
<evidence type="ECO:0000313" key="2">
    <source>
        <dbReference type="Proteomes" id="UP001139311"/>
    </source>
</evidence>